<dbReference type="Gene3D" id="3.80.10.10">
    <property type="entry name" value="Ribonuclease Inhibitor"/>
    <property type="match status" value="1"/>
</dbReference>
<dbReference type="Gene3D" id="1.20.1280.50">
    <property type="match status" value="1"/>
</dbReference>
<evidence type="ECO:0000313" key="3">
    <source>
        <dbReference type="Proteomes" id="UP000245207"/>
    </source>
</evidence>
<dbReference type="Pfam" id="PF18511">
    <property type="entry name" value="F-box_5"/>
    <property type="match status" value="1"/>
</dbReference>
<dbReference type="InterPro" id="IPR032675">
    <property type="entry name" value="LRR_dom_sf"/>
</dbReference>
<gene>
    <name evidence="2" type="ORF">CTI12_AA276390</name>
</gene>
<dbReference type="AlphaFoldDB" id="A0A2U1NBW2"/>
<sequence>MAPTKRKTKHKPENSRAGEEVLDIVASYIHNVEDRNSFSLVSRKFYEIDGITRKHVTVHTLYSNPSRLSKRFPFIESLTLKGPPSNFSQKYYYDMRITPWIEQIARKFRYLKELHIHHLVVYDKDLKTLARTRGKDLRSLKIKKCKGFRTDGLMHVSKYCNQLRTLCLGYSYYVNVKDATWLHQLALNNTVLEKLHVTYTDISNAEDLTLLAKNCCNSLISLKIGKCCLSKLGDAFRYAVRLEHFGGEIHDENSDLVGFQFPPNIRSLSRTELLVPQYSSTLPSLNQIRKLKHAYIYLDYYHPCFLSKMCPNLEVLFTRDVCGDTGLQVIGQFCKKLRKLTYNGVVTHVGLIALAKGCTKLECLKVRLEDISNEALECVGTHLKNLHKFRMMLVKKDGTTDLLLDNGIRAMLMGCSKLERLDISLWHGGLTDVGLEYIGKYGANLSSLSLTCIGNSNAGLVKLSEGCPKLRKLNLIDCPFSEQVVTSYVFNIPSLSQKEAVAGACIVFELTDIAVAERMSDLKTETQEIAVDSIWWICPKNIKTLTVFNTGSINPWNVWQYALPTRLLLSCVHASQNEFDGVKTGYLFSRTRSTFIADTSNDLSKYPGWSNLNMIDSSKGIS</sequence>
<proteinExistence type="predicted"/>
<accession>A0A2U1NBW2</accession>
<dbReference type="InterPro" id="IPR041567">
    <property type="entry name" value="COI1_F-box"/>
</dbReference>
<reference evidence="2 3" key="1">
    <citation type="journal article" date="2018" name="Mol. Plant">
        <title>The genome of Artemisia annua provides insight into the evolution of Asteraceae family and artemisinin biosynthesis.</title>
        <authorList>
            <person name="Shen Q."/>
            <person name="Zhang L."/>
            <person name="Liao Z."/>
            <person name="Wang S."/>
            <person name="Yan T."/>
            <person name="Shi P."/>
            <person name="Liu M."/>
            <person name="Fu X."/>
            <person name="Pan Q."/>
            <person name="Wang Y."/>
            <person name="Lv Z."/>
            <person name="Lu X."/>
            <person name="Zhang F."/>
            <person name="Jiang W."/>
            <person name="Ma Y."/>
            <person name="Chen M."/>
            <person name="Hao X."/>
            <person name="Li L."/>
            <person name="Tang Y."/>
            <person name="Lv G."/>
            <person name="Zhou Y."/>
            <person name="Sun X."/>
            <person name="Brodelius P.E."/>
            <person name="Rose J.K.C."/>
            <person name="Tang K."/>
        </authorList>
    </citation>
    <scope>NUCLEOTIDE SEQUENCE [LARGE SCALE GENOMIC DNA]</scope>
    <source>
        <strain evidence="3">cv. Huhao1</strain>
        <tissue evidence="2">Leaf</tissue>
    </source>
</reference>
<dbReference type="SUPFAM" id="SSF52047">
    <property type="entry name" value="RNI-like"/>
    <property type="match status" value="1"/>
</dbReference>
<dbReference type="EMBL" id="PKPP01003149">
    <property type="protein sequence ID" value="PWA71004.1"/>
    <property type="molecule type" value="Genomic_DNA"/>
</dbReference>
<dbReference type="CDD" id="cd22159">
    <property type="entry name" value="F-box_AtTIR1-like"/>
    <property type="match status" value="1"/>
</dbReference>
<dbReference type="PANTHER" id="PTHR16134">
    <property type="entry name" value="F-BOX/TPR REPEAT PROTEIN POF3"/>
    <property type="match status" value="1"/>
</dbReference>
<dbReference type="PANTHER" id="PTHR16134:SF43">
    <property type="entry name" value="CORONATINE-INSENSITIVE PROTEIN 1"/>
    <property type="match status" value="1"/>
</dbReference>
<protein>
    <recommendedName>
        <fullName evidence="1">COI1 F-box domain-containing protein</fullName>
    </recommendedName>
</protein>
<feature type="domain" description="COI1 F-box" evidence="1">
    <location>
        <begin position="16"/>
        <end position="55"/>
    </location>
</feature>
<comment type="caution">
    <text evidence="2">The sequence shown here is derived from an EMBL/GenBank/DDBJ whole genome shotgun (WGS) entry which is preliminary data.</text>
</comment>
<name>A0A2U1NBW2_ARTAN</name>
<organism evidence="2 3">
    <name type="scientific">Artemisia annua</name>
    <name type="common">Sweet wormwood</name>
    <dbReference type="NCBI Taxonomy" id="35608"/>
    <lineage>
        <taxon>Eukaryota</taxon>
        <taxon>Viridiplantae</taxon>
        <taxon>Streptophyta</taxon>
        <taxon>Embryophyta</taxon>
        <taxon>Tracheophyta</taxon>
        <taxon>Spermatophyta</taxon>
        <taxon>Magnoliopsida</taxon>
        <taxon>eudicotyledons</taxon>
        <taxon>Gunneridae</taxon>
        <taxon>Pentapetalae</taxon>
        <taxon>asterids</taxon>
        <taxon>campanulids</taxon>
        <taxon>Asterales</taxon>
        <taxon>Asteraceae</taxon>
        <taxon>Asteroideae</taxon>
        <taxon>Anthemideae</taxon>
        <taxon>Artemisiinae</taxon>
        <taxon>Artemisia</taxon>
    </lineage>
</organism>
<dbReference type="InterPro" id="IPR006553">
    <property type="entry name" value="Leu-rich_rpt_Cys-con_subtyp"/>
</dbReference>
<dbReference type="OrthoDB" id="423607at2759"/>
<evidence type="ECO:0000259" key="1">
    <source>
        <dbReference type="Pfam" id="PF18511"/>
    </source>
</evidence>
<dbReference type="SMART" id="SM00367">
    <property type="entry name" value="LRR_CC"/>
    <property type="match status" value="4"/>
</dbReference>
<dbReference type="Proteomes" id="UP000245207">
    <property type="component" value="Unassembled WGS sequence"/>
</dbReference>
<dbReference type="GO" id="GO:0031146">
    <property type="term" value="P:SCF-dependent proteasomal ubiquitin-dependent protein catabolic process"/>
    <property type="evidence" value="ECO:0007669"/>
    <property type="project" value="TreeGrafter"/>
</dbReference>
<dbReference type="STRING" id="35608.A0A2U1NBW2"/>
<evidence type="ECO:0000313" key="2">
    <source>
        <dbReference type="EMBL" id="PWA71004.1"/>
    </source>
</evidence>
<dbReference type="GO" id="GO:0019005">
    <property type="term" value="C:SCF ubiquitin ligase complex"/>
    <property type="evidence" value="ECO:0007669"/>
    <property type="project" value="TreeGrafter"/>
</dbReference>
<keyword evidence="3" id="KW-1185">Reference proteome</keyword>